<comment type="caution">
    <text evidence="1">The sequence shown here is derived from an EMBL/GenBank/DDBJ whole genome shotgun (WGS) entry which is preliminary data.</text>
</comment>
<dbReference type="AlphaFoldDB" id="A0A4Q7L1K3"/>
<dbReference type="Proteomes" id="UP000294257">
    <property type="component" value="Unassembled WGS sequence"/>
</dbReference>
<accession>A0A4Q7L1K3</accession>
<gene>
    <name evidence="1" type="ORF">EV193_10211</name>
</gene>
<dbReference type="EMBL" id="SGWQ01000002">
    <property type="protein sequence ID" value="RZS43035.1"/>
    <property type="molecule type" value="Genomic_DNA"/>
</dbReference>
<proteinExistence type="predicted"/>
<organism evidence="1 2">
    <name type="scientific">Herbihabitans rhizosphaerae</name>
    <dbReference type="NCBI Taxonomy" id="1872711"/>
    <lineage>
        <taxon>Bacteria</taxon>
        <taxon>Bacillati</taxon>
        <taxon>Actinomycetota</taxon>
        <taxon>Actinomycetes</taxon>
        <taxon>Pseudonocardiales</taxon>
        <taxon>Pseudonocardiaceae</taxon>
        <taxon>Herbihabitans</taxon>
    </lineage>
</organism>
<protein>
    <submittedName>
        <fullName evidence="1">Uncharacterized protein</fullName>
    </submittedName>
</protein>
<name>A0A4Q7L1K3_9PSEU</name>
<evidence type="ECO:0000313" key="1">
    <source>
        <dbReference type="EMBL" id="RZS43035.1"/>
    </source>
</evidence>
<sequence>MVTWCELVTVLAAWREEIESEPFPDINIGVALAALSRSSRDDARIPR</sequence>
<evidence type="ECO:0000313" key="2">
    <source>
        <dbReference type="Proteomes" id="UP000294257"/>
    </source>
</evidence>
<reference evidence="1 2" key="1">
    <citation type="submission" date="2019-02" db="EMBL/GenBank/DDBJ databases">
        <title>Genomic Encyclopedia of Type Strains, Phase IV (KMG-IV): sequencing the most valuable type-strain genomes for metagenomic binning, comparative biology and taxonomic classification.</title>
        <authorList>
            <person name="Goeker M."/>
        </authorList>
    </citation>
    <scope>NUCLEOTIDE SEQUENCE [LARGE SCALE GENOMIC DNA]</scope>
    <source>
        <strain evidence="1 2">DSM 101727</strain>
    </source>
</reference>
<keyword evidence="2" id="KW-1185">Reference proteome</keyword>